<name>A0A1I8NRM3_STOCA</name>
<dbReference type="EnsemblMetazoa" id="SCAU001429-RA">
    <property type="protein sequence ID" value="SCAU001429-PA"/>
    <property type="gene ID" value="SCAU001429"/>
</dbReference>
<organism evidence="2 3">
    <name type="scientific">Stomoxys calcitrans</name>
    <name type="common">Stable fly</name>
    <name type="synonym">Conops calcitrans</name>
    <dbReference type="NCBI Taxonomy" id="35570"/>
    <lineage>
        <taxon>Eukaryota</taxon>
        <taxon>Metazoa</taxon>
        <taxon>Ecdysozoa</taxon>
        <taxon>Arthropoda</taxon>
        <taxon>Hexapoda</taxon>
        <taxon>Insecta</taxon>
        <taxon>Pterygota</taxon>
        <taxon>Neoptera</taxon>
        <taxon>Endopterygota</taxon>
        <taxon>Diptera</taxon>
        <taxon>Brachycera</taxon>
        <taxon>Muscomorpha</taxon>
        <taxon>Muscoidea</taxon>
        <taxon>Muscidae</taxon>
        <taxon>Stomoxys</taxon>
    </lineage>
</organism>
<gene>
    <name evidence="2" type="primary">106080397</name>
</gene>
<dbReference type="Pfam" id="PF13961">
    <property type="entry name" value="DUF4219"/>
    <property type="match status" value="1"/>
</dbReference>
<feature type="domain" description="DUF4219" evidence="1">
    <location>
        <begin position="14"/>
        <end position="36"/>
    </location>
</feature>
<dbReference type="OrthoDB" id="422839at2759"/>
<dbReference type="AlphaFoldDB" id="A0A1I8NRM3"/>
<accession>A0A1I8NRM3</accession>
<dbReference type="Proteomes" id="UP000095300">
    <property type="component" value="Unassembled WGS sequence"/>
</dbReference>
<keyword evidence="3" id="KW-1185">Reference proteome</keyword>
<evidence type="ECO:0000313" key="2">
    <source>
        <dbReference type="EnsemblMetazoa" id="SCAU001429-PA"/>
    </source>
</evidence>
<dbReference type="InterPro" id="IPR025314">
    <property type="entry name" value="DUF4219"/>
</dbReference>
<proteinExistence type="predicted"/>
<sequence length="89" mass="10557">MTLYLQVEKLRGLDNYKAWAMTVRSFLETEDLWSVVDNGPDGTDEDLYRDRKAKFIIMCLVEAKICQFMACIRTSKDLWTYLRKQHSSR</sequence>
<dbReference type="KEGG" id="scac:106080397"/>
<evidence type="ECO:0000313" key="3">
    <source>
        <dbReference type="Proteomes" id="UP000095300"/>
    </source>
</evidence>
<protein>
    <recommendedName>
        <fullName evidence="1">DUF4219 domain-containing protein</fullName>
    </recommendedName>
</protein>
<dbReference type="VEuPathDB" id="VectorBase:SCAU001429"/>
<evidence type="ECO:0000259" key="1">
    <source>
        <dbReference type="Pfam" id="PF13961"/>
    </source>
</evidence>
<reference evidence="2" key="1">
    <citation type="submission" date="2020-05" db="UniProtKB">
        <authorList>
            <consortium name="EnsemblMetazoa"/>
        </authorList>
    </citation>
    <scope>IDENTIFICATION</scope>
    <source>
        <strain evidence="2">USDA</strain>
    </source>
</reference>